<comment type="caution">
    <text evidence="2">The sequence shown here is derived from an EMBL/GenBank/DDBJ whole genome shotgun (WGS) entry which is preliminary data.</text>
</comment>
<accession>A0A369JE06</accession>
<evidence type="ECO:0000313" key="2">
    <source>
        <dbReference type="EMBL" id="RDB17086.1"/>
    </source>
</evidence>
<dbReference type="OrthoDB" id="3543113at2759"/>
<sequence>MVYITPRHGTKLDHPQGLEAAPSRSESHDSATNHDAWVASFSFSPHERHSGLVYSQCLSARKPKEYDFLGLPPSSSALSVLSNHSPHVALTNFDILTTIFEQFDTGLDSPDARGSRRQLCHAARTCKAFLEPALNSLWMFMESFVPLLRLLSAFERNGAVYVGDLFI</sequence>
<keyword evidence="3" id="KW-1185">Reference proteome</keyword>
<dbReference type="AlphaFoldDB" id="A0A369JE06"/>
<feature type="region of interest" description="Disordered" evidence="1">
    <location>
        <begin position="1"/>
        <end position="30"/>
    </location>
</feature>
<dbReference type="InParanoid" id="A0A369JE06"/>
<dbReference type="Proteomes" id="UP000076154">
    <property type="component" value="Unassembled WGS sequence"/>
</dbReference>
<organism evidence="2 3">
    <name type="scientific">Hypsizygus marmoreus</name>
    <name type="common">White beech mushroom</name>
    <name type="synonym">Agaricus marmoreus</name>
    <dbReference type="NCBI Taxonomy" id="39966"/>
    <lineage>
        <taxon>Eukaryota</taxon>
        <taxon>Fungi</taxon>
        <taxon>Dikarya</taxon>
        <taxon>Basidiomycota</taxon>
        <taxon>Agaricomycotina</taxon>
        <taxon>Agaricomycetes</taxon>
        <taxon>Agaricomycetidae</taxon>
        <taxon>Agaricales</taxon>
        <taxon>Tricholomatineae</taxon>
        <taxon>Lyophyllaceae</taxon>
        <taxon>Hypsizygus</taxon>
    </lineage>
</organism>
<dbReference type="STRING" id="39966.A0A369JE06"/>
<reference evidence="2" key="1">
    <citation type="submission" date="2018-04" db="EMBL/GenBank/DDBJ databases">
        <title>Whole genome sequencing of Hypsizygus marmoreus.</title>
        <authorList>
            <person name="Choi I.-G."/>
            <person name="Min B."/>
            <person name="Kim J.-G."/>
            <person name="Kim S."/>
            <person name="Oh Y.-L."/>
            <person name="Kong W.-S."/>
            <person name="Park H."/>
            <person name="Jeong J."/>
            <person name="Song E.-S."/>
        </authorList>
    </citation>
    <scope>NUCLEOTIDE SEQUENCE [LARGE SCALE GENOMIC DNA]</scope>
    <source>
        <strain evidence="2">51987-8</strain>
    </source>
</reference>
<evidence type="ECO:0000256" key="1">
    <source>
        <dbReference type="SAM" id="MobiDB-lite"/>
    </source>
</evidence>
<dbReference type="EMBL" id="LUEZ02000113">
    <property type="protein sequence ID" value="RDB17086.1"/>
    <property type="molecule type" value="Genomic_DNA"/>
</dbReference>
<gene>
    <name evidence="2" type="ORF">Hypma_001922</name>
</gene>
<protein>
    <submittedName>
        <fullName evidence="2">Uncharacterized protein</fullName>
    </submittedName>
</protein>
<evidence type="ECO:0000313" key="3">
    <source>
        <dbReference type="Proteomes" id="UP000076154"/>
    </source>
</evidence>
<name>A0A369JE06_HYPMA</name>
<proteinExistence type="predicted"/>